<comment type="subcellular location">
    <subcellularLocation>
        <location evidence="7">Cytoplasm</location>
    </subcellularLocation>
</comment>
<evidence type="ECO:0000259" key="9">
    <source>
        <dbReference type="PROSITE" id="PS50126"/>
    </source>
</evidence>
<dbReference type="PROSITE" id="PS01175">
    <property type="entry name" value="RIBONUCLEASE_II"/>
    <property type="match status" value="1"/>
</dbReference>
<evidence type="ECO:0000256" key="8">
    <source>
        <dbReference type="SAM" id="MobiDB-lite"/>
    </source>
</evidence>
<dbReference type="Pfam" id="PF00575">
    <property type="entry name" value="S1"/>
    <property type="match status" value="1"/>
</dbReference>
<keyword evidence="3 7" id="KW-0540">Nuclease</keyword>
<dbReference type="InterPro" id="IPR004476">
    <property type="entry name" value="RNase_II/RNase_R"/>
</dbReference>
<comment type="function">
    <text evidence="7">3'-5' exoribonuclease that releases 5'-nucleoside monophosphates and is involved in maturation of structured RNAs.</text>
</comment>
<keyword evidence="2 7" id="KW-0963">Cytoplasm</keyword>
<dbReference type="RefSeq" id="WP_123694864.1">
    <property type="nucleotide sequence ID" value="NZ_AP019700.1"/>
</dbReference>
<dbReference type="PANTHER" id="PTHR23355:SF9">
    <property type="entry name" value="DIS3-LIKE EXONUCLEASE 2"/>
    <property type="match status" value="1"/>
</dbReference>
<comment type="similarity">
    <text evidence="7">Belongs to the RNR ribonuclease family. RNase R subfamily.</text>
</comment>
<dbReference type="PANTHER" id="PTHR23355">
    <property type="entry name" value="RIBONUCLEASE"/>
    <property type="match status" value="1"/>
</dbReference>
<evidence type="ECO:0000313" key="10">
    <source>
        <dbReference type="EMBL" id="ROP81187.1"/>
    </source>
</evidence>
<evidence type="ECO:0000256" key="1">
    <source>
        <dbReference type="ARBA" id="ARBA00001849"/>
    </source>
</evidence>
<comment type="catalytic activity">
    <reaction evidence="1 7">
        <text>Exonucleolytic cleavage in the 3'- to 5'-direction to yield nucleoside 5'-phosphates.</text>
        <dbReference type="EC" id="3.1.13.1"/>
    </reaction>
</comment>
<reference evidence="10 11" key="1">
    <citation type="submission" date="2018-11" db="EMBL/GenBank/DDBJ databases">
        <title>Genomic Encyclopedia of Type Strains, Phase IV (KMG-IV): sequencing the most valuable type-strain genomes for metagenomic binning, comparative biology and taxonomic classification.</title>
        <authorList>
            <person name="Goeker M."/>
        </authorList>
    </citation>
    <scope>NUCLEOTIDE SEQUENCE [LARGE SCALE GENOMIC DNA]</scope>
    <source>
        <strain evidence="10 11">DSM 5900</strain>
    </source>
</reference>
<evidence type="ECO:0000256" key="3">
    <source>
        <dbReference type="ARBA" id="ARBA00022722"/>
    </source>
</evidence>
<dbReference type="HAMAP" id="MF_01895">
    <property type="entry name" value="RNase_R"/>
    <property type="match status" value="1"/>
</dbReference>
<feature type="region of interest" description="Disordered" evidence="8">
    <location>
        <begin position="729"/>
        <end position="752"/>
    </location>
</feature>
<dbReference type="Pfam" id="PF00773">
    <property type="entry name" value="RNB"/>
    <property type="match status" value="1"/>
</dbReference>
<dbReference type="CDD" id="cd04471">
    <property type="entry name" value="S1_RNase_R"/>
    <property type="match status" value="1"/>
</dbReference>
<proteinExistence type="inferred from homology"/>
<evidence type="ECO:0000256" key="5">
    <source>
        <dbReference type="ARBA" id="ARBA00022839"/>
    </source>
</evidence>
<dbReference type="InterPro" id="IPR001900">
    <property type="entry name" value="RNase_II/R"/>
</dbReference>
<keyword evidence="5 7" id="KW-0269">Exonuclease</keyword>
<dbReference type="SMART" id="SM00316">
    <property type="entry name" value="S1"/>
    <property type="match status" value="1"/>
</dbReference>
<dbReference type="Gene3D" id="2.40.50.140">
    <property type="entry name" value="Nucleic acid-binding proteins"/>
    <property type="match status" value="1"/>
</dbReference>
<dbReference type="AlphaFoldDB" id="A0A3N1KPB0"/>
<dbReference type="InterPro" id="IPR011805">
    <property type="entry name" value="RNase_R"/>
</dbReference>
<accession>A0A3N1KPB0</accession>
<dbReference type="OrthoDB" id="9764149at2"/>
<evidence type="ECO:0000256" key="4">
    <source>
        <dbReference type="ARBA" id="ARBA00022801"/>
    </source>
</evidence>
<keyword evidence="4 7" id="KW-0378">Hydrolase</keyword>
<evidence type="ECO:0000256" key="6">
    <source>
        <dbReference type="ARBA" id="ARBA00022884"/>
    </source>
</evidence>
<dbReference type="GO" id="GO:0003723">
    <property type="term" value="F:RNA binding"/>
    <property type="evidence" value="ECO:0007669"/>
    <property type="project" value="UniProtKB-UniRule"/>
</dbReference>
<dbReference type="InterPro" id="IPR003029">
    <property type="entry name" value="S1_domain"/>
</dbReference>
<dbReference type="InterPro" id="IPR040476">
    <property type="entry name" value="CSD2"/>
</dbReference>
<dbReference type="InterPro" id="IPR022966">
    <property type="entry name" value="RNase_II/R_CS"/>
</dbReference>
<dbReference type="InterPro" id="IPR050180">
    <property type="entry name" value="RNR_Ribonuclease"/>
</dbReference>
<organism evidence="10 11">
    <name type="scientific">Stella humosa</name>
    <dbReference type="NCBI Taxonomy" id="94"/>
    <lineage>
        <taxon>Bacteria</taxon>
        <taxon>Pseudomonadati</taxon>
        <taxon>Pseudomonadota</taxon>
        <taxon>Alphaproteobacteria</taxon>
        <taxon>Rhodospirillales</taxon>
        <taxon>Stellaceae</taxon>
        <taxon>Stella</taxon>
    </lineage>
</organism>
<dbReference type="GO" id="GO:0005829">
    <property type="term" value="C:cytosol"/>
    <property type="evidence" value="ECO:0007669"/>
    <property type="project" value="TreeGrafter"/>
</dbReference>
<comment type="caution">
    <text evidence="10">The sequence shown here is derived from an EMBL/GenBank/DDBJ whole genome shotgun (WGS) entry which is preliminary data.</text>
</comment>
<dbReference type="GO" id="GO:0006402">
    <property type="term" value="P:mRNA catabolic process"/>
    <property type="evidence" value="ECO:0007669"/>
    <property type="project" value="TreeGrafter"/>
</dbReference>
<protein>
    <recommendedName>
        <fullName evidence="7">Ribonuclease R</fullName>
        <shortName evidence="7">RNase R</shortName>
        <ecNumber evidence="7">3.1.13.1</ecNumber>
    </recommendedName>
</protein>
<name>A0A3N1KPB0_9PROT</name>
<dbReference type="Proteomes" id="UP000278222">
    <property type="component" value="Unassembled WGS sequence"/>
</dbReference>
<dbReference type="GO" id="GO:0008859">
    <property type="term" value="F:exoribonuclease II activity"/>
    <property type="evidence" value="ECO:0007669"/>
    <property type="project" value="UniProtKB-UniRule"/>
</dbReference>
<dbReference type="InterPro" id="IPR012340">
    <property type="entry name" value="NA-bd_OB-fold"/>
</dbReference>
<feature type="domain" description="S1 motif" evidence="9">
    <location>
        <begin position="639"/>
        <end position="720"/>
    </location>
</feature>
<dbReference type="EC" id="3.1.13.1" evidence="7"/>
<dbReference type="NCBIfam" id="TIGR02063">
    <property type="entry name" value="RNase_R"/>
    <property type="match status" value="1"/>
</dbReference>
<sequence>MTRRRDRATVQFPDRDTIVEFIRTSPVPVGKREIARKFGLGIEHRGALKSLLRELEETGAVERGPGRRLAPRDALPEVTTIEVTGMDLDGELMARPVGAAVDAGEGVRIYVAAERSGASRIAVGTRMLARLTRVGTDEYQAKPIRVIEGDAGRVVGVFMTDERIRGGGFAGRVVPTDRRQKTEYRVAIADAREAQPGELVVAEVLPKTRLGLPQAAIVERLGDMANPRTFSLVAIHTHGIPIEFPPEAIADAEAARPVGLEGREDLRGLPLVTIDGADARDFDDAVWAEPAGGSDGGWNAVVAIADVAHYVRPGSPLDREARRRGNSVYFPDRVVPMLPEALSNELCSLRPNEPRACLAVHLRIDAHGQLIGHRFVRGLMRSTARLTYEQVQSAIDGNPDDVTGPLLEPVIRPLYGVFAALNQARAARGTLDLDLPERQVLLGPDGHIDRVVPRRRYDSHKLIEELMIAANVAAAEAASERQMPCLYRIHDAPDPAKVEALRPVLDSLGLKLARGQVLKPRHFNDIISKVAGTPHAPMVHDLILRSQAQAQYRPENIGHFGLALRRYAHFTSPIRRYADLVVHRALIEALRLGEGGGRQEVGALDELGDHLSQTERRAALAERESVDRYTAAYLSERIGTEVSGRIGGVARFGLFVTLSETGADGLVPVSTLPGDFYDHDTRSHALVGRRWGRTYRLGEAVRVRIVEADPMTGGLVLALLDPEERWSTGAVAAQAQRRRAGQRPPPRDRRGR</sequence>
<dbReference type="EMBL" id="RJKX01000018">
    <property type="protein sequence ID" value="ROP81187.1"/>
    <property type="molecule type" value="Genomic_DNA"/>
</dbReference>
<gene>
    <name evidence="7" type="primary">rnr</name>
    <name evidence="10" type="ORF">EDC65_5043</name>
</gene>
<dbReference type="SMART" id="SM00955">
    <property type="entry name" value="RNB"/>
    <property type="match status" value="1"/>
</dbReference>
<dbReference type="NCBIfam" id="TIGR00358">
    <property type="entry name" value="3_prime_RNase"/>
    <property type="match status" value="1"/>
</dbReference>
<evidence type="ECO:0000256" key="7">
    <source>
        <dbReference type="HAMAP-Rule" id="MF_01895"/>
    </source>
</evidence>
<keyword evidence="11" id="KW-1185">Reference proteome</keyword>
<evidence type="ECO:0000256" key="2">
    <source>
        <dbReference type="ARBA" id="ARBA00022490"/>
    </source>
</evidence>
<evidence type="ECO:0000313" key="11">
    <source>
        <dbReference type="Proteomes" id="UP000278222"/>
    </source>
</evidence>
<dbReference type="Pfam" id="PF17876">
    <property type="entry name" value="CSD2"/>
    <property type="match status" value="1"/>
</dbReference>
<keyword evidence="6 7" id="KW-0694">RNA-binding</keyword>
<dbReference type="PROSITE" id="PS50126">
    <property type="entry name" value="S1"/>
    <property type="match status" value="1"/>
</dbReference>
<dbReference type="SUPFAM" id="SSF50249">
    <property type="entry name" value="Nucleic acid-binding proteins"/>
    <property type="match status" value="2"/>
</dbReference>